<accession>A0A8H6R523</accession>
<evidence type="ECO:0000313" key="3">
    <source>
        <dbReference type="Proteomes" id="UP000660729"/>
    </source>
</evidence>
<gene>
    <name evidence="2" type="ORF">HII31_12625</name>
</gene>
<dbReference type="EMBL" id="JABCIY010000272">
    <property type="protein sequence ID" value="KAF7186046.1"/>
    <property type="molecule type" value="Genomic_DNA"/>
</dbReference>
<dbReference type="AlphaFoldDB" id="A0A8H6R523"/>
<feature type="compositionally biased region" description="Low complexity" evidence="1">
    <location>
        <begin position="57"/>
        <end position="75"/>
    </location>
</feature>
<keyword evidence="3" id="KW-1185">Reference proteome</keyword>
<evidence type="ECO:0000313" key="2">
    <source>
        <dbReference type="EMBL" id="KAF7186046.1"/>
    </source>
</evidence>
<comment type="caution">
    <text evidence="2">The sequence shown here is derived from an EMBL/GenBank/DDBJ whole genome shotgun (WGS) entry which is preliminary data.</text>
</comment>
<feature type="region of interest" description="Disordered" evidence="1">
    <location>
        <begin position="1"/>
        <end position="75"/>
    </location>
</feature>
<feature type="compositionally biased region" description="Low complexity" evidence="1">
    <location>
        <begin position="1"/>
        <end position="16"/>
    </location>
</feature>
<name>A0A8H6R523_9PEZI</name>
<feature type="compositionally biased region" description="Basic and acidic residues" evidence="1">
    <location>
        <begin position="36"/>
        <end position="48"/>
    </location>
</feature>
<feature type="compositionally biased region" description="Basic residues" evidence="1">
    <location>
        <begin position="20"/>
        <end position="35"/>
    </location>
</feature>
<sequence>MPVARSSSRNTRSSVDSVRRKAKHEYHRERRRKRLLERSQKSARRLEVDGGSSEPPSLADRSLAASSAGLTSTASEDTLHSRLPVEIWSAILSYLDVAQLKELRAHSGLHDLIDANQGTIVKETIDTELSRLGKDTEQANSQPPEFVRALRKWLDRYGVCEKCYSAAHYDDLAAFVWHWFSRRTFTRMTEQPKREDFNRMSTACRYIIALEVMPLEPDLVKRIALTRQYSDQLHRILLHRQDWFALQGMDQVNALLERLEDQPDPYPADKCCGGKHYVQPMAHLRREVLNSELLSTKLHTDVSAAYRPPNCVPLVPLRNEAKISNFERDADREQALQRMHDVLGIPRLMESTLATYYAPIDANWVEEIIDRIQTGEVLKLEPLERAQILEAIKIA</sequence>
<evidence type="ECO:0008006" key="4">
    <source>
        <dbReference type="Google" id="ProtNLM"/>
    </source>
</evidence>
<organism evidence="2 3">
    <name type="scientific">Pseudocercospora fuligena</name>
    <dbReference type="NCBI Taxonomy" id="685502"/>
    <lineage>
        <taxon>Eukaryota</taxon>
        <taxon>Fungi</taxon>
        <taxon>Dikarya</taxon>
        <taxon>Ascomycota</taxon>
        <taxon>Pezizomycotina</taxon>
        <taxon>Dothideomycetes</taxon>
        <taxon>Dothideomycetidae</taxon>
        <taxon>Mycosphaerellales</taxon>
        <taxon>Mycosphaerellaceae</taxon>
        <taxon>Pseudocercospora</taxon>
    </lineage>
</organism>
<protein>
    <recommendedName>
        <fullName evidence="4">F-box domain-containing protein</fullName>
    </recommendedName>
</protein>
<reference evidence="2" key="1">
    <citation type="submission" date="2020-04" db="EMBL/GenBank/DDBJ databases">
        <title>Draft genome resource of the tomato pathogen Pseudocercospora fuligena.</title>
        <authorList>
            <person name="Zaccaron A."/>
        </authorList>
    </citation>
    <scope>NUCLEOTIDE SEQUENCE</scope>
    <source>
        <strain evidence="2">PF001</strain>
    </source>
</reference>
<dbReference type="OrthoDB" id="3644978at2759"/>
<dbReference type="Proteomes" id="UP000660729">
    <property type="component" value="Unassembled WGS sequence"/>
</dbReference>
<evidence type="ECO:0000256" key="1">
    <source>
        <dbReference type="SAM" id="MobiDB-lite"/>
    </source>
</evidence>
<proteinExistence type="predicted"/>